<evidence type="ECO:0000256" key="3">
    <source>
        <dbReference type="ARBA" id="ARBA00022723"/>
    </source>
</evidence>
<keyword evidence="3" id="KW-0479">Metal-binding</keyword>
<protein>
    <submittedName>
        <fullName evidence="8">MBL fold metallo-hydrolase</fullName>
    </submittedName>
</protein>
<evidence type="ECO:0000256" key="4">
    <source>
        <dbReference type="ARBA" id="ARBA00022801"/>
    </source>
</evidence>
<evidence type="ECO:0000256" key="2">
    <source>
        <dbReference type="ARBA" id="ARBA00007749"/>
    </source>
</evidence>
<evidence type="ECO:0000256" key="5">
    <source>
        <dbReference type="ARBA" id="ARBA00022833"/>
    </source>
</evidence>
<evidence type="ECO:0000313" key="9">
    <source>
        <dbReference type="Proteomes" id="UP001164693"/>
    </source>
</evidence>
<evidence type="ECO:0000256" key="6">
    <source>
        <dbReference type="SAM" id="MobiDB-lite"/>
    </source>
</evidence>
<feature type="domain" description="Metallo-beta-lactamase" evidence="7">
    <location>
        <begin position="75"/>
        <end position="298"/>
    </location>
</feature>
<dbReference type="PANTHER" id="PTHR42978:SF2">
    <property type="entry name" value="102 KBASES UNSTABLE REGION: FROM 1 TO 119443"/>
    <property type="match status" value="1"/>
</dbReference>
<dbReference type="InterPro" id="IPR001279">
    <property type="entry name" value="Metallo-B-lactamas"/>
</dbReference>
<proteinExistence type="inferred from homology"/>
<name>A0ABY7JYU9_9ACTN</name>
<comment type="cofactor">
    <cofactor evidence="1">
        <name>Zn(2+)</name>
        <dbReference type="ChEBI" id="CHEBI:29105"/>
    </cofactor>
</comment>
<sequence>MSEFLQNVLRTLPATATGLTRPRQPTGAELADLRSTEPPPAEGGVRVRALVQTQWDAPTAGVIEGRFRPATTRMAIGAFVVEHKSATFLADAGICADAHTRHLSDMPALARKVLAGPPPRLGLAGALHETGIDPATLQFALLTHVHWDHVSGLAELPELPARISAAELETVARVRDSDAAAPPGFSRASLQGVRFEAVTLDGPPMLSFPSSHDVFGDGTVLLCDLSGHTPGHVGILLTLRSGRRLLLAGDAVWNSAQLKPPRQRPATARLADTEPDAAWRTVVRLSRVPAGITVVPAHDHDLIAATFGDDWLE</sequence>
<dbReference type="Gene3D" id="3.60.15.10">
    <property type="entry name" value="Ribonuclease Z/Hydroxyacylglutathione hydrolase-like"/>
    <property type="match status" value="1"/>
</dbReference>
<comment type="similarity">
    <text evidence="2">Belongs to the metallo-beta-lactamase superfamily.</text>
</comment>
<dbReference type="Pfam" id="PF00753">
    <property type="entry name" value="Lactamase_B"/>
    <property type="match status" value="1"/>
</dbReference>
<evidence type="ECO:0000259" key="7">
    <source>
        <dbReference type="SMART" id="SM00849"/>
    </source>
</evidence>
<reference evidence="8" key="1">
    <citation type="submission" date="2022-05" db="EMBL/GenBank/DDBJ databases">
        <title>Jatrophihabitans sp. SB3-54 whole genome sequence.</title>
        <authorList>
            <person name="Suh M.K."/>
            <person name="Eom M.K."/>
            <person name="Kim J.S."/>
            <person name="Kim H.S."/>
            <person name="Do H.E."/>
            <person name="Shin Y.K."/>
            <person name="Lee J.-S."/>
        </authorList>
    </citation>
    <scope>NUCLEOTIDE SEQUENCE</scope>
    <source>
        <strain evidence="8">SB3-54</strain>
    </source>
</reference>
<dbReference type="EMBL" id="CP097463">
    <property type="protein sequence ID" value="WAX57468.1"/>
    <property type="molecule type" value="Genomic_DNA"/>
</dbReference>
<organism evidence="8 9">
    <name type="scientific">Jatrophihabitans cynanchi</name>
    <dbReference type="NCBI Taxonomy" id="2944128"/>
    <lineage>
        <taxon>Bacteria</taxon>
        <taxon>Bacillati</taxon>
        <taxon>Actinomycetota</taxon>
        <taxon>Actinomycetes</taxon>
        <taxon>Jatrophihabitantales</taxon>
        <taxon>Jatrophihabitantaceae</taxon>
        <taxon>Jatrophihabitans</taxon>
    </lineage>
</organism>
<dbReference type="Proteomes" id="UP001164693">
    <property type="component" value="Chromosome"/>
</dbReference>
<feature type="region of interest" description="Disordered" evidence="6">
    <location>
        <begin position="15"/>
        <end position="44"/>
    </location>
</feature>
<evidence type="ECO:0000313" key="8">
    <source>
        <dbReference type="EMBL" id="WAX57468.1"/>
    </source>
</evidence>
<keyword evidence="4" id="KW-0378">Hydrolase</keyword>
<dbReference type="SMART" id="SM00849">
    <property type="entry name" value="Lactamase_B"/>
    <property type="match status" value="1"/>
</dbReference>
<dbReference type="InterPro" id="IPR051013">
    <property type="entry name" value="MBL_superfamily_lactonases"/>
</dbReference>
<gene>
    <name evidence="8" type="ORF">M6B22_01565</name>
</gene>
<dbReference type="RefSeq" id="WP_269444008.1">
    <property type="nucleotide sequence ID" value="NZ_CP097463.1"/>
</dbReference>
<accession>A0ABY7JYU9</accession>
<dbReference type="SUPFAM" id="SSF56281">
    <property type="entry name" value="Metallo-hydrolase/oxidoreductase"/>
    <property type="match status" value="1"/>
</dbReference>
<evidence type="ECO:0000256" key="1">
    <source>
        <dbReference type="ARBA" id="ARBA00001947"/>
    </source>
</evidence>
<dbReference type="PANTHER" id="PTHR42978">
    <property type="entry name" value="QUORUM-QUENCHING LACTONASE YTNP-RELATED-RELATED"/>
    <property type="match status" value="1"/>
</dbReference>
<dbReference type="InterPro" id="IPR036866">
    <property type="entry name" value="RibonucZ/Hydroxyglut_hydro"/>
</dbReference>
<keyword evidence="9" id="KW-1185">Reference proteome</keyword>
<keyword evidence="5" id="KW-0862">Zinc</keyword>